<evidence type="ECO:0000313" key="2">
    <source>
        <dbReference type="EMBL" id="NKY49620.1"/>
    </source>
</evidence>
<keyword evidence="2" id="KW-0378">Hydrolase</keyword>
<evidence type="ECO:0000259" key="1">
    <source>
        <dbReference type="Pfam" id="PF13472"/>
    </source>
</evidence>
<dbReference type="Proteomes" id="UP000565711">
    <property type="component" value="Unassembled WGS sequence"/>
</dbReference>
<dbReference type="GO" id="GO:0016787">
    <property type="term" value="F:hydrolase activity"/>
    <property type="evidence" value="ECO:0007669"/>
    <property type="project" value="UniProtKB-KW"/>
</dbReference>
<protein>
    <submittedName>
        <fullName evidence="2">SGNH/GDSL hydrolase family protein</fullName>
    </submittedName>
</protein>
<sequence>MASSPTSRTDEPRISYQRFVALGDSQTEGLWDGDDETGLGGWADRFADRLAADNPGIRYANLAVRGRRLAEVRDEQLDAALALGPDLVGFCAGMNDVTAPRGDLAQALDIMEELYAKLTASGATVVTTLFPDARLIVPLAARLIGPRVELVNDRIRLCAQRYDLRLVDLYGAASMSDLRMWSPDRLHGSPEGHLRFALAVAEALGLDGADHSWAQAPEGTEQHRAAGVAGELAWLGATVRPWVWRRLRGRSTGDGRTAKRPDLLPVRD</sequence>
<dbReference type="InterPro" id="IPR036514">
    <property type="entry name" value="SGNH_hydro_sf"/>
</dbReference>
<dbReference type="Gene3D" id="3.40.50.1110">
    <property type="entry name" value="SGNH hydrolase"/>
    <property type="match status" value="1"/>
</dbReference>
<dbReference type="EMBL" id="JAAXOP010000002">
    <property type="protein sequence ID" value="NKY49620.1"/>
    <property type="molecule type" value="Genomic_DNA"/>
</dbReference>
<feature type="domain" description="SGNH hydrolase-type esterase" evidence="1">
    <location>
        <begin position="21"/>
        <end position="193"/>
    </location>
</feature>
<proteinExistence type="predicted"/>
<dbReference type="SUPFAM" id="SSF52266">
    <property type="entry name" value="SGNH hydrolase"/>
    <property type="match status" value="1"/>
</dbReference>
<keyword evidence="3" id="KW-1185">Reference proteome</keyword>
<dbReference type="CDD" id="cd01832">
    <property type="entry name" value="SGNH_hydrolase_like_1"/>
    <property type="match status" value="1"/>
</dbReference>
<dbReference type="Pfam" id="PF13472">
    <property type="entry name" value="Lipase_GDSL_2"/>
    <property type="match status" value="1"/>
</dbReference>
<reference evidence="2 3" key="1">
    <citation type="submission" date="2020-04" db="EMBL/GenBank/DDBJ databases">
        <title>MicrobeNet Type strains.</title>
        <authorList>
            <person name="Nicholson A.C."/>
        </authorList>
    </citation>
    <scope>NUCLEOTIDE SEQUENCE [LARGE SCALE GENOMIC DNA]</scope>
    <source>
        <strain evidence="2 3">JCM 12354</strain>
    </source>
</reference>
<name>A0A846XUT5_9NOCA</name>
<organism evidence="2 3">
    <name type="scientific">Nocardia vermiculata</name>
    <dbReference type="NCBI Taxonomy" id="257274"/>
    <lineage>
        <taxon>Bacteria</taxon>
        <taxon>Bacillati</taxon>
        <taxon>Actinomycetota</taxon>
        <taxon>Actinomycetes</taxon>
        <taxon>Mycobacteriales</taxon>
        <taxon>Nocardiaceae</taxon>
        <taxon>Nocardia</taxon>
    </lineage>
</organism>
<evidence type="ECO:0000313" key="3">
    <source>
        <dbReference type="Proteomes" id="UP000565711"/>
    </source>
</evidence>
<dbReference type="InterPro" id="IPR053140">
    <property type="entry name" value="GDSL_Rv0518-like"/>
</dbReference>
<accession>A0A846XUT5</accession>
<dbReference type="PANTHER" id="PTHR43784">
    <property type="entry name" value="GDSL-LIKE LIPASE/ACYLHYDROLASE, PUTATIVE (AFU_ORTHOLOGUE AFUA_2G00820)-RELATED"/>
    <property type="match status" value="1"/>
</dbReference>
<dbReference type="PANTHER" id="PTHR43784:SF2">
    <property type="entry name" value="GDSL-LIKE LIPASE_ACYLHYDROLASE, PUTATIVE (AFU_ORTHOLOGUE AFUA_2G00820)-RELATED"/>
    <property type="match status" value="1"/>
</dbReference>
<dbReference type="RefSeq" id="WP_067867822.1">
    <property type="nucleotide sequence ID" value="NZ_JAAXOP010000002.1"/>
</dbReference>
<comment type="caution">
    <text evidence="2">The sequence shown here is derived from an EMBL/GenBank/DDBJ whole genome shotgun (WGS) entry which is preliminary data.</text>
</comment>
<dbReference type="AlphaFoldDB" id="A0A846XUT5"/>
<dbReference type="InterPro" id="IPR013830">
    <property type="entry name" value="SGNH_hydro"/>
</dbReference>
<gene>
    <name evidence="2" type="ORF">HGA08_05255</name>
</gene>